<keyword evidence="3" id="KW-1185">Reference proteome</keyword>
<evidence type="ECO:0008006" key="4">
    <source>
        <dbReference type="Google" id="ProtNLM"/>
    </source>
</evidence>
<comment type="caution">
    <text evidence="2">The sequence shown here is derived from an EMBL/GenBank/DDBJ whole genome shotgun (WGS) entry which is preliminary data.</text>
</comment>
<accession>A0AAE1DP99</accession>
<dbReference type="EMBL" id="JAWDGP010003066">
    <property type="protein sequence ID" value="KAK3777677.1"/>
    <property type="molecule type" value="Genomic_DNA"/>
</dbReference>
<protein>
    <recommendedName>
        <fullName evidence="4">Secreted protein</fullName>
    </recommendedName>
</protein>
<gene>
    <name evidence="2" type="ORF">RRG08_021788</name>
</gene>
<dbReference type="AlphaFoldDB" id="A0AAE1DP99"/>
<sequence length="84" mass="9158">MEIKACLGSEFLFWLSSLLTHCVSAASSPVAQKPSPTRAFIMSTKYLGVCPELPKTNDSDVLRLKQQVSHPLPVTAVREETATP</sequence>
<feature type="chain" id="PRO_5042164892" description="Secreted protein" evidence="1">
    <location>
        <begin position="26"/>
        <end position="84"/>
    </location>
</feature>
<proteinExistence type="predicted"/>
<evidence type="ECO:0000256" key="1">
    <source>
        <dbReference type="SAM" id="SignalP"/>
    </source>
</evidence>
<dbReference type="Proteomes" id="UP001283361">
    <property type="component" value="Unassembled WGS sequence"/>
</dbReference>
<name>A0AAE1DP99_9GAST</name>
<reference evidence="2" key="1">
    <citation type="journal article" date="2023" name="G3 (Bethesda)">
        <title>A reference genome for the long-term kleptoplast-retaining sea slug Elysia crispata morphotype clarki.</title>
        <authorList>
            <person name="Eastman K.E."/>
            <person name="Pendleton A.L."/>
            <person name="Shaikh M.A."/>
            <person name="Suttiyut T."/>
            <person name="Ogas R."/>
            <person name="Tomko P."/>
            <person name="Gavelis G."/>
            <person name="Widhalm J.R."/>
            <person name="Wisecaver J.H."/>
        </authorList>
    </citation>
    <scope>NUCLEOTIDE SEQUENCE</scope>
    <source>
        <strain evidence="2">ECLA1</strain>
    </source>
</reference>
<feature type="signal peptide" evidence="1">
    <location>
        <begin position="1"/>
        <end position="25"/>
    </location>
</feature>
<evidence type="ECO:0000313" key="2">
    <source>
        <dbReference type="EMBL" id="KAK3777677.1"/>
    </source>
</evidence>
<organism evidence="2 3">
    <name type="scientific">Elysia crispata</name>
    <name type="common">lettuce slug</name>
    <dbReference type="NCBI Taxonomy" id="231223"/>
    <lineage>
        <taxon>Eukaryota</taxon>
        <taxon>Metazoa</taxon>
        <taxon>Spiralia</taxon>
        <taxon>Lophotrochozoa</taxon>
        <taxon>Mollusca</taxon>
        <taxon>Gastropoda</taxon>
        <taxon>Heterobranchia</taxon>
        <taxon>Euthyneura</taxon>
        <taxon>Panpulmonata</taxon>
        <taxon>Sacoglossa</taxon>
        <taxon>Placobranchoidea</taxon>
        <taxon>Plakobranchidae</taxon>
        <taxon>Elysia</taxon>
    </lineage>
</organism>
<keyword evidence="1" id="KW-0732">Signal</keyword>
<evidence type="ECO:0000313" key="3">
    <source>
        <dbReference type="Proteomes" id="UP001283361"/>
    </source>
</evidence>